<dbReference type="PROSITE" id="PS00893">
    <property type="entry name" value="NUDIX_BOX"/>
    <property type="match status" value="1"/>
</dbReference>
<comment type="similarity">
    <text evidence="3">Belongs to the Nudix hydrolase family.</text>
</comment>
<name>A0A3M6C389_PSEYM</name>
<dbReference type="InterPro" id="IPR000086">
    <property type="entry name" value="NUDIX_hydrolase_dom"/>
</dbReference>
<evidence type="ECO:0000256" key="1">
    <source>
        <dbReference type="ARBA" id="ARBA00001946"/>
    </source>
</evidence>
<dbReference type="PANTHER" id="PTHR43736:SF1">
    <property type="entry name" value="DIHYDRONEOPTERIN TRIPHOSPHATE DIPHOSPHATASE"/>
    <property type="match status" value="1"/>
</dbReference>
<dbReference type="Gene3D" id="3.90.79.10">
    <property type="entry name" value="Nucleoside Triphosphate Pyrophosphohydrolase"/>
    <property type="match status" value="1"/>
</dbReference>
<proteinExistence type="inferred from homology"/>
<dbReference type="InterPro" id="IPR020476">
    <property type="entry name" value="Nudix_hydrolase"/>
</dbReference>
<dbReference type="PRINTS" id="PR00502">
    <property type="entry name" value="NUDIXFAMILY"/>
</dbReference>
<dbReference type="InterPro" id="IPR015797">
    <property type="entry name" value="NUDIX_hydrolase-like_dom_sf"/>
</dbReference>
<protein>
    <submittedName>
        <fullName evidence="5">NTP pyrophosphohydrolase including oxidative damage repair enzyme</fullName>
    </submittedName>
</protein>
<dbReference type="AlphaFoldDB" id="A0A3M6C389"/>
<dbReference type="PROSITE" id="PS51462">
    <property type="entry name" value="NUDIX"/>
    <property type="match status" value="1"/>
</dbReference>
<gene>
    <name evidence="5" type="ORF">ALP13_100230</name>
</gene>
<evidence type="ECO:0000259" key="4">
    <source>
        <dbReference type="PROSITE" id="PS51462"/>
    </source>
</evidence>
<reference evidence="5 6" key="1">
    <citation type="submission" date="2018-08" db="EMBL/GenBank/DDBJ databases">
        <title>Recombination of ecologically and evolutionarily significant loci maintains genetic cohesion in the Pseudomonas syringae species complex.</title>
        <authorList>
            <person name="Dillon M."/>
            <person name="Thakur S."/>
            <person name="Almeida R.N.D."/>
            <person name="Weir B.S."/>
            <person name="Guttman D.S."/>
        </authorList>
    </citation>
    <scope>NUCLEOTIDE SEQUENCE [LARGE SCALE GENOMIC DNA]</scope>
    <source>
        <strain evidence="5 6">ICMP 11281</strain>
    </source>
</reference>
<dbReference type="Proteomes" id="UP000271631">
    <property type="component" value="Unassembled WGS sequence"/>
</dbReference>
<dbReference type="EMBL" id="RBUQ01000130">
    <property type="protein sequence ID" value="RMV38139.1"/>
    <property type="molecule type" value="Genomic_DNA"/>
</dbReference>
<dbReference type="InterPro" id="IPR020084">
    <property type="entry name" value="NUDIX_hydrolase_CS"/>
</dbReference>
<feature type="domain" description="Nudix hydrolase" evidence="4">
    <location>
        <begin position="17"/>
        <end position="139"/>
    </location>
</feature>
<comment type="caution">
    <text evidence="5">The sequence shown here is derived from an EMBL/GenBank/DDBJ whole genome shotgun (WGS) entry which is preliminary data.</text>
</comment>
<evidence type="ECO:0000313" key="6">
    <source>
        <dbReference type="Proteomes" id="UP000271631"/>
    </source>
</evidence>
<dbReference type="PANTHER" id="PTHR43736">
    <property type="entry name" value="ADP-RIBOSE PYROPHOSPHATASE"/>
    <property type="match status" value="1"/>
</dbReference>
<dbReference type="GO" id="GO:0016787">
    <property type="term" value="F:hydrolase activity"/>
    <property type="evidence" value="ECO:0007669"/>
    <property type="project" value="UniProtKB-KW"/>
</dbReference>
<dbReference type="Pfam" id="PF00293">
    <property type="entry name" value="NUDIX"/>
    <property type="match status" value="1"/>
</dbReference>
<comment type="cofactor">
    <cofactor evidence="1">
        <name>Mg(2+)</name>
        <dbReference type="ChEBI" id="CHEBI:18420"/>
    </cofactor>
</comment>
<keyword evidence="2 3" id="KW-0378">Hydrolase</keyword>
<evidence type="ECO:0000313" key="5">
    <source>
        <dbReference type="EMBL" id="RMV38139.1"/>
    </source>
</evidence>
<dbReference type="SUPFAM" id="SSF55811">
    <property type="entry name" value="Nudix"/>
    <property type="match status" value="1"/>
</dbReference>
<sequence length="156" mass="17245">MTAFGSQVHKVLADTDGNGRSTGERIMKQRATVICKRDGQVLYVRKPKSRWALPGGKIEAGETPFQAAVRELCEETGLENLDLLYLAVYEKGEVTHYVFTTQVPAYSEPSPQTNGLRPKILATLRPAARPRLSSSRMAARLKTVYSALTRTAMLYG</sequence>
<accession>A0A3M6C389</accession>
<evidence type="ECO:0000256" key="2">
    <source>
        <dbReference type="ARBA" id="ARBA00022801"/>
    </source>
</evidence>
<organism evidence="5 6">
    <name type="scientific">Pseudomonas syringae pv. maculicola</name>
    <dbReference type="NCBI Taxonomy" id="59511"/>
    <lineage>
        <taxon>Bacteria</taxon>
        <taxon>Pseudomonadati</taxon>
        <taxon>Pseudomonadota</taxon>
        <taxon>Gammaproteobacteria</taxon>
        <taxon>Pseudomonadales</taxon>
        <taxon>Pseudomonadaceae</taxon>
        <taxon>Pseudomonas</taxon>
    </lineage>
</organism>
<evidence type="ECO:0000256" key="3">
    <source>
        <dbReference type="RuleBase" id="RU003476"/>
    </source>
</evidence>